<accession>A0A9N9VJQ7</accession>
<dbReference type="Pfam" id="PF25137">
    <property type="entry name" value="ADH_Fe_C"/>
    <property type="match status" value="1"/>
</dbReference>
<dbReference type="InterPro" id="IPR001670">
    <property type="entry name" value="ADH_Fe/GldA"/>
</dbReference>
<sequence length="215" mass="23787">MRYLNVSRLLLFLTPGKSNYINQLPDIIQAASITVAGIFIHVKPYKSTYVTEDATVFLNSVAVDCVVSIGGGSVVGLGKAVSIRTGVPYISIPTVYSGLRRDRILRFCLYTVLDSLSMRLHHILCYVLGGSFALPHAVIHTIVLLYTLSYNAYAIPEQMDKLATALLGSNEDALSGLELLLNEYPNPRDLERKWIRELIRRAWAGESAKADLDSK</sequence>
<feature type="transmembrane region" description="Helical" evidence="2">
    <location>
        <begin position="123"/>
        <end position="148"/>
    </location>
</feature>
<evidence type="ECO:0000259" key="3">
    <source>
        <dbReference type="Pfam" id="PF00465"/>
    </source>
</evidence>
<evidence type="ECO:0000313" key="6">
    <source>
        <dbReference type="Proteomes" id="UP000696573"/>
    </source>
</evidence>
<dbReference type="InterPro" id="IPR039697">
    <property type="entry name" value="Alcohol_dehydrogenase_Fe"/>
</dbReference>
<evidence type="ECO:0000259" key="4">
    <source>
        <dbReference type="Pfam" id="PF25137"/>
    </source>
</evidence>
<dbReference type="AlphaFoldDB" id="A0A9N9VJQ7"/>
<dbReference type="EMBL" id="CABFNQ020000698">
    <property type="protein sequence ID" value="CAH0024599.1"/>
    <property type="molecule type" value="Genomic_DNA"/>
</dbReference>
<keyword evidence="1" id="KW-0560">Oxidoreductase</keyword>
<feature type="domain" description="Fe-containing alcohol dehydrogenase-like C-terminal" evidence="4">
    <location>
        <begin position="115"/>
        <end position="172"/>
    </location>
</feature>
<dbReference type="InterPro" id="IPR056798">
    <property type="entry name" value="ADH_Fe_C"/>
</dbReference>
<evidence type="ECO:0000313" key="5">
    <source>
        <dbReference type="EMBL" id="CAH0024599.1"/>
    </source>
</evidence>
<keyword evidence="2" id="KW-0472">Membrane</keyword>
<dbReference type="Proteomes" id="UP000696573">
    <property type="component" value="Unassembled WGS sequence"/>
</dbReference>
<keyword evidence="6" id="KW-1185">Reference proteome</keyword>
<evidence type="ECO:0000256" key="1">
    <source>
        <dbReference type="ARBA" id="ARBA00023002"/>
    </source>
</evidence>
<dbReference type="GO" id="GO:0005739">
    <property type="term" value="C:mitochondrion"/>
    <property type="evidence" value="ECO:0007669"/>
    <property type="project" value="TreeGrafter"/>
</dbReference>
<dbReference type="OrthoDB" id="3360544at2759"/>
<evidence type="ECO:0008006" key="7">
    <source>
        <dbReference type="Google" id="ProtNLM"/>
    </source>
</evidence>
<dbReference type="SUPFAM" id="SSF56796">
    <property type="entry name" value="Dehydroquinate synthase-like"/>
    <property type="match status" value="2"/>
</dbReference>
<dbReference type="GO" id="GO:0004022">
    <property type="term" value="F:alcohol dehydrogenase (NAD+) activity"/>
    <property type="evidence" value="ECO:0007669"/>
    <property type="project" value="TreeGrafter"/>
</dbReference>
<reference evidence="5" key="1">
    <citation type="submission" date="2021-10" db="EMBL/GenBank/DDBJ databases">
        <authorList>
            <person name="Piombo E."/>
        </authorList>
    </citation>
    <scope>NUCLEOTIDE SEQUENCE</scope>
</reference>
<organism evidence="5 6">
    <name type="scientific">Clonostachys rhizophaga</name>
    <dbReference type="NCBI Taxonomy" id="160324"/>
    <lineage>
        <taxon>Eukaryota</taxon>
        <taxon>Fungi</taxon>
        <taxon>Dikarya</taxon>
        <taxon>Ascomycota</taxon>
        <taxon>Pezizomycotina</taxon>
        <taxon>Sordariomycetes</taxon>
        <taxon>Hypocreomycetidae</taxon>
        <taxon>Hypocreales</taxon>
        <taxon>Bionectriaceae</taxon>
        <taxon>Clonostachys</taxon>
    </lineage>
</organism>
<dbReference type="Gene3D" id="3.40.50.1970">
    <property type="match status" value="1"/>
</dbReference>
<protein>
    <recommendedName>
        <fullName evidence="7">Maleylacetate reductase</fullName>
    </recommendedName>
</protein>
<keyword evidence="2" id="KW-0812">Transmembrane</keyword>
<name>A0A9N9VJQ7_9HYPO</name>
<comment type="caution">
    <text evidence="5">The sequence shown here is derived from an EMBL/GenBank/DDBJ whole genome shotgun (WGS) entry which is preliminary data.</text>
</comment>
<gene>
    <name evidence="5" type="ORF">CRHIZ90672A_00016869</name>
</gene>
<feature type="domain" description="Alcohol dehydrogenase iron-type/glycerol dehydrogenase GldA" evidence="3">
    <location>
        <begin position="5"/>
        <end position="96"/>
    </location>
</feature>
<dbReference type="GO" id="GO:0046872">
    <property type="term" value="F:metal ion binding"/>
    <property type="evidence" value="ECO:0007669"/>
    <property type="project" value="InterPro"/>
</dbReference>
<dbReference type="PANTHER" id="PTHR11496:SF105">
    <property type="entry name" value="REDUCTASE, PUTATIVE (AFU_ORTHOLOGUE AFUA_6G07090)-RELATED"/>
    <property type="match status" value="1"/>
</dbReference>
<keyword evidence="2" id="KW-1133">Transmembrane helix</keyword>
<dbReference type="Gene3D" id="1.20.1090.10">
    <property type="entry name" value="Dehydroquinate synthase-like - alpha domain"/>
    <property type="match status" value="1"/>
</dbReference>
<dbReference type="Pfam" id="PF00465">
    <property type="entry name" value="Fe-ADH"/>
    <property type="match status" value="1"/>
</dbReference>
<proteinExistence type="predicted"/>
<evidence type="ECO:0000256" key="2">
    <source>
        <dbReference type="SAM" id="Phobius"/>
    </source>
</evidence>
<dbReference type="PANTHER" id="PTHR11496">
    <property type="entry name" value="ALCOHOL DEHYDROGENASE"/>
    <property type="match status" value="1"/>
</dbReference>